<comment type="similarity">
    <text evidence="2">In the C-terminal section; belongs to the Mrp/NBP35 ATP-binding proteins family.</text>
</comment>
<proteinExistence type="inferred from homology"/>
<comment type="subunit">
    <text evidence="8">Homodimer.</text>
</comment>
<protein>
    <recommendedName>
        <fullName evidence="8">Iron-sulfur cluster carrier protein</fullName>
    </recommendedName>
</protein>
<accession>A0AAE3WEI9</accession>
<organism evidence="10 11">
    <name type="scientific">Marimonas arenosa</name>
    <dbReference type="NCBI Taxonomy" id="1795305"/>
    <lineage>
        <taxon>Bacteria</taxon>
        <taxon>Pseudomonadati</taxon>
        <taxon>Pseudomonadota</taxon>
        <taxon>Alphaproteobacteria</taxon>
        <taxon>Rhodobacterales</taxon>
        <taxon>Paracoccaceae</taxon>
        <taxon>Marimonas</taxon>
    </lineage>
</organism>
<dbReference type="PANTHER" id="PTHR42961:SF2">
    <property type="entry name" value="IRON-SULFUR PROTEIN NUBPL"/>
    <property type="match status" value="1"/>
</dbReference>
<dbReference type="CDD" id="cd02037">
    <property type="entry name" value="Mrp_NBP35"/>
    <property type="match status" value="1"/>
</dbReference>
<evidence type="ECO:0000256" key="3">
    <source>
        <dbReference type="ARBA" id="ARBA00022723"/>
    </source>
</evidence>
<evidence type="ECO:0000256" key="8">
    <source>
        <dbReference type="HAMAP-Rule" id="MF_02040"/>
    </source>
</evidence>
<dbReference type="RefSeq" id="WP_306736422.1">
    <property type="nucleotide sequence ID" value="NZ_JANHAX010000004.1"/>
</dbReference>
<evidence type="ECO:0000256" key="1">
    <source>
        <dbReference type="ARBA" id="ARBA00007352"/>
    </source>
</evidence>
<dbReference type="InterPro" id="IPR034904">
    <property type="entry name" value="FSCA_dom_sf"/>
</dbReference>
<dbReference type="SUPFAM" id="SSF117916">
    <property type="entry name" value="Fe-S cluster assembly (FSCA) domain-like"/>
    <property type="match status" value="1"/>
</dbReference>
<comment type="similarity">
    <text evidence="8">Belongs to the Mrp/NBP35 ATP-binding proteins family.</text>
</comment>
<dbReference type="GO" id="GO:0140663">
    <property type="term" value="F:ATP-dependent FeS chaperone activity"/>
    <property type="evidence" value="ECO:0007669"/>
    <property type="project" value="InterPro"/>
</dbReference>
<dbReference type="GO" id="GO:0016226">
    <property type="term" value="P:iron-sulfur cluster assembly"/>
    <property type="evidence" value="ECO:0007669"/>
    <property type="project" value="InterPro"/>
</dbReference>
<keyword evidence="5 8" id="KW-0067">ATP-binding</keyword>
<evidence type="ECO:0000313" key="10">
    <source>
        <dbReference type="EMBL" id="MDQ2091139.1"/>
    </source>
</evidence>
<comment type="similarity">
    <text evidence="1">In the N-terminal section; belongs to the MIP18 family.</text>
</comment>
<evidence type="ECO:0000256" key="4">
    <source>
        <dbReference type="ARBA" id="ARBA00022741"/>
    </source>
</evidence>
<dbReference type="InterPro" id="IPR044304">
    <property type="entry name" value="NUBPL-like"/>
</dbReference>
<dbReference type="Gene3D" id="3.30.300.130">
    <property type="entry name" value="Fe-S cluster assembly (FSCA)"/>
    <property type="match status" value="1"/>
</dbReference>
<dbReference type="EMBL" id="JANHAX010000004">
    <property type="protein sequence ID" value="MDQ2091139.1"/>
    <property type="molecule type" value="Genomic_DNA"/>
</dbReference>
<dbReference type="GO" id="GO:0046872">
    <property type="term" value="F:metal ion binding"/>
    <property type="evidence" value="ECO:0007669"/>
    <property type="project" value="UniProtKB-KW"/>
</dbReference>
<evidence type="ECO:0000256" key="7">
    <source>
        <dbReference type="ARBA" id="ARBA00023014"/>
    </source>
</evidence>
<dbReference type="HAMAP" id="MF_02040">
    <property type="entry name" value="Mrp_NBP35"/>
    <property type="match status" value="1"/>
</dbReference>
<dbReference type="InterPro" id="IPR033756">
    <property type="entry name" value="YlxH/NBP35"/>
</dbReference>
<feature type="domain" description="MIP18 family-like" evidence="9">
    <location>
        <begin position="6"/>
        <end position="77"/>
    </location>
</feature>
<dbReference type="InterPro" id="IPR027417">
    <property type="entry name" value="P-loop_NTPase"/>
</dbReference>
<dbReference type="Proteomes" id="UP001226762">
    <property type="component" value="Unassembled WGS sequence"/>
</dbReference>
<keyword evidence="6 8" id="KW-0408">Iron</keyword>
<reference evidence="10" key="2">
    <citation type="submission" date="2023-02" db="EMBL/GenBank/DDBJ databases">
        <title>'Rhodoalgimonas zhirmunskyi' gen. nov., isolated from a red alga.</title>
        <authorList>
            <person name="Nedashkovskaya O.I."/>
            <person name="Otstavnykh N.Y."/>
            <person name="Bystritskaya E.P."/>
            <person name="Balabanova L.A."/>
            <person name="Isaeva M.P."/>
        </authorList>
    </citation>
    <scope>NUCLEOTIDE SEQUENCE</scope>
    <source>
        <strain evidence="10">KCTC 52189</strain>
    </source>
</reference>
<evidence type="ECO:0000313" key="11">
    <source>
        <dbReference type="Proteomes" id="UP001226762"/>
    </source>
</evidence>
<dbReference type="SUPFAM" id="SSF52540">
    <property type="entry name" value="P-loop containing nucleoside triphosphate hydrolases"/>
    <property type="match status" value="1"/>
</dbReference>
<dbReference type="AlphaFoldDB" id="A0AAE3WEI9"/>
<evidence type="ECO:0000259" key="9">
    <source>
        <dbReference type="Pfam" id="PF01883"/>
    </source>
</evidence>
<dbReference type="FunFam" id="3.40.50.300:FF:001278">
    <property type="entry name" value="Iron-sulfur cluster carrier protein"/>
    <property type="match status" value="1"/>
</dbReference>
<gene>
    <name evidence="10" type="ORF">NO357_14635</name>
</gene>
<dbReference type="InterPro" id="IPR002744">
    <property type="entry name" value="MIP18-like"/>
</dbReference>
<keyword evidence="7 8" id="KW-0411">Iron-sulfur</keyword>
<keyword evidence="11" id="KW-1185">Reference proteome</keyword>
<dbReference type="GO" id="GO:0051539">
    <property type="term" value="F:4 iron, 4 sulfur cluster binding"/>
    <property type="evidence" value="ECO:0007669"/>
    <property type="project" value="TreeGrafter"/>
</dbReference>
<comment type="caution">
    <text evidence="10">The sequence shown here is derived from an EMBL/GenBank/DDBJ whole genome shotgun (WGS) entry which is preliminary data.</text>
</comment>
<keyword evidence="4 8" id="KW-0547">Nucleotide-binding</keyword>
<dbReference type="GO" id="GO:0016887">
    <property type="term" value="F:ATP hydrolysis activity"/>
    <property type="evidence" value="ECO:0007669"/>
    <property type="project" value="UniProtKB-UniRule"/>
</dbReference>
<reference evidence="10" key="1">
    <citation type="submission" date="2022-07" db="EMBL/GenBank/DDBJ databases">
        <authorList>
            <person name="Otstavnykh N."/>
            <person name="Isaeva M."/>
            <person name="Bystritskaya E."/>
        </authorList>
    </citation>
    <scope>NUCLEOTIDE SEQUENCE</scope>
    <source>
        <strain evidence="10">KCTC 52189</strain>
    </source>
</reference>
<keyword evidence="8" id="KW-0378">Hydrolase</keyword>
<dbReference type="Pfam" id="PF01883">
    <property type="entry name" value="FeS_assembly_P"/>
    <property type="match status" value="1"/>
</dbReference>
<dbReference type="GO" id="GO:0005524">
    <property type="term" value="F:ATP binding"/>
    <property type="evidence" value="ECO:0007669"/>
    <property type="project" value="UniProtKB-UniRule"/>
</dbReference>
<dbReference type="Pfam" id="PF10609">
    <property type="entry name" value="ParA"/>
    <property type="match status" value="1"/>
</dbReference>
<evidence type="ECO:0000256" key="6">
    <source>
        <dbReference type="ARBA" id="ARBA00023004"/>
    </source>
</evidence>
<dbReference type="InterPro" id="IPR019591">
    <property type="entry name" value="Mrp/NBP35_ATP-bd"/>
</dbReference>
<evidence type="ECO:0000256" key="5">
    <source>
        <dbReference type="ARBA" id="ARBA00022840"/>
    </source>
</evidence>
<comment type="function">
    <text evidence="8">Binds and transfers iron-sulfur (Fe-S) clusters to target apoproteins. Can hydrolyze ATP.</text>
</comment>
<keyword evidence="3 8" id="KW-0479">Metal-binding</keyword>
<dbReference type="Gene3D" id="3.40.50.300">
    <property type="entry name" value="P-loop containing nucleotide triphosphate hydrolases"/>
    <property type="match status" value="1"/>
</dbReference>
<dbReference type="PANTHER" id="PTHR42961">
    <property type="entry name" value="IRON-SULFUR PROTEIN NUBPL"/>
    <property type="match status" value="1"/>
</dbReference>
<sequence>MSGDLEDKVRTALTRIADPVSGQDILSAGMVRALSVQDGGRVSFVIEVPRERAEGAEPLRRAAEEAVRAIDGVETASAVLTAHAPAPEMPNLKGGARSAPAGPQKLPGIDHVIAVASGKGGVGKSTVSANLAVALAAQGKKVGLLDADVYGPSQPRMLGISGKPSSPDGNTILPLRNYGVTLMSLGLMAPEGQAVVWRGPMLIGALQQMLDKVAWGKLDVLIVDLPPGTGDVQMTLCQKTHVDGAVVVSTPQDIALIDARKGIDMFQKMGTPILGIVENMSAFVCDECGKVHHPFGHGGARAEADKLGVPFLGEIPLDLAIREGGDNGAPVVASRPGSPEAAGFVALAAALAEGVLA</sequence>
<evidence type="ECO:0000256" key="2">
    <source>
        <dbReference type="ARBA" id="ARBA00008205"/>
    </source>
</evidence>
<dbReference type="InterPro" id="IPR000808">
    <property type="entry name" value="Mrp-like_CS"/>
</dbReference>
<feature type="binding site" evidence="8">
    <location>
        <begin position="118"/>
        <end position="125"/>
    </location>
    <ligand>
        <name>ATP</name>
        <dbReference type="ChEBI" id="CHEBI:30616"/>
    </ligand>
</feature>
<name>A0AAE3WEI9_9RHOB</name>
<dbReference type="PROSITE" id="PS01215">
    <property type="entry name" value="MRP"/>
    <property type="match status" value="1"/>
</dbReference>